<reference evidence="1 2" key="1">
    <citation type="journal article" date="2018" name="Sci. Rep.">
        <title>Genomic signatures of local adaptation to the degree of environmental predictability in rotifers.</title>
        <authorList>
            <person name="Franch-Gras L."/>
            <person name="Hahn C."/>
            <person name="Garcia-Roger E.M."/>
            <person name="Carmona M.J."/>
            <person name="Serra M."/>
            <person name="Gomez A."/>
        </authorList>
    </citation>
    <scope>NUCLEOTIDE SEQUENCE [LARGE SCALE GENOMIC DNA]</scope>
    <source>
        <strain evidence="1">HYR1</strain>
    </source>
</reference>
<protein>
    <submittedName>
        <fullName evidence="1">Uncharacterized protein</fullName>
    </submittedName>
</protein>
<evidence type="ECO:0000313" key="2">
    <source>
        <dbReference type="Proteomes" id="UP000276133"/>
    </source>
</evidence>
<keyword evidence="2" id="KW-1185">Reference proteome</keyword>
<organism evidence="1 2">
    <name type="scientific">Brachionus plicatilis</name>
    <name type="common">Marine rotifer</name>
    <name type="synonym">Brachionus muelleri</name>
    <dbReference type="NCBI Taxonomy" id="10195"/>
    <lineage>
        <taxon>Eukaryota</taxon>
        <taxon>Metazoa</taxon>
        <taxon>Spiralia</taxon>
        <taxon>Gnathifera</taxon>
        <taxon>Rotifera</taxon>
        <taxon>Eurotatoria</taxon>
        <taxon>Monogononta</taxon>
        <taxon>Pseudotrocha</taxon>
        <taxon>Ploima</taxon>
        <taxon>Brachionidae</taxon>
        <taxon>Brachionus</taxon>
    </lineage>
</organism>
<accession>A0A3M7R5P8</accession>
<name>A0A3M7R5P8_BRAPC</name>
<gene>
    <name evidence="1" type="ORF">BpHYR1_049659</name>
</gene>
<evidence type="ECO:0000313" key="1">
    <source>
        <dbReference type="EMBL" id="RNA18779.1"/>
    </source>
</evidence>
<dbReference type="Proteomes" id="UP000276133">
    <property type="component" value="Unassembled WGS sequence"/>
</dbReference>
<sequence length="110" mass="12976">MGESDRKSLYTFPNRSQRRLETHWPETLSNAELYRKTNSEPMQVNALRTKGCDCSGSWQQRYQKESFKGHLKCNVAIFFPKDPIVLHEQFPVNSEPKSFLKHRSCYLHLD</sequence>
<dbReference type="AlphaFoldDB" id="A0A3M7R5P8"/>
<comment type="caution">
    <text evidence="1">The sequence shown here is derived from an EMBL/GenBank/DDBJ whole genome shotgun (WGS) entry which is preliminary data.</text>
</comment>
<dbReference type="EMBL" id="REGN01004174">
    <property type="protein sequence ID" value="RNA18779.1"/>
    <property type="molecule type" value="Genomic_DNA"/>
</dbReference>
<proteinExistence type="predicted"/>